<evidence type="ECO:0000259" key="4">
    <source>
        <dbReference type="Pfam" id="PF00135"/>
    </source>
</evidence>
<dbReference type="InterPro" id="IPR029058">
    <property type="entry name" value="AB_hydrolase_fold"/>
</dbReference>
<sequence length="568" mass="61920">MHLASTAASVLFAASRARASANALPTVDLGYEIHQASVFNETLQTYDFTNIRYAQPPTEDLRFAKPQSPVGRNPIVQDGSQPVVCPQSGPIWNALTYAYAEAYSQGNASLLSYEAGKTFATLTPDVALNLLKAAAPPGMTEDCLFLDVVVPQKIFERNVSDYSNNEGAEVVIYIHGGAYTLGDKAIGATLKPDSFLLRAYEKQSPGFVWVSVNYRLGALGFLAGPTLQASGGVSNAGFYDQRLAIDWVYDNIDKFGGDPEKINLIGESAGGGSIFHQITAQDGQSDAKFKKAIPLYSGFVPQPSRQLQEDRTQEFLHRLGTDSIEGARKASSAAVMEAQLRQIGLAKPGVFAFGPAVDGDLWPELPGELLLASRGKNISVLTSYNKNDGNAFTPPDLTSKPGFAELIKRLEPQLQTAPVNKIVNELYPAAYNGTYPYTTPYERLSRFVRDFAFSCNAYYLGKQPEAPTFVYEWAVPPALHGSDAPSMEYTGNVDAPGAPKWSRELQEYVVNFILQGDPNGDGLPTWPDRRRGQFTNVFDEEKIGAQRVDGFEERVCGFFQEGVYDGSS</sequence>
<dbReference type="EMBL" id="LAFY01004192">
    <property type="protein sequence ID" value="KJX93928.1"/>
    <property type="molecule type" value="Genomic_DNA"/>
</dbReference>
<dbReference type="SUPFAM" id="SSF53474">
    <property type="entry name" value="alpha/beta-Hydrolases"/>
    <property type="match status" value="1"/>
</dbReference>
<evidence type="ECO:0000313" key="5">
    <source>
        <dbReference type="EMBL" id="KJX93928.1"/>
    </source>
</evidence>
<dbReference type="InterPro" id="IPR002018">
    <property type="entry name" value="CarbesteraseB"/>
</dbReference>
<evidence type="ECO:0000256" key="3">
    <source>
        <dbReference type="RuleBase" id="RU361235"/>
    </source>
</evidence>
<dbReference type="PANTHER" id="PTHR11559">
    <property type="entry name" value="CARBOXYLESTERASE"/>
    <property type="match status" value="1"/>
</dbReference>
<accession>A0A0F4G977</accession>
<keyword evidence="6" id="KW-1185">Reference proteome</keyword>
<dbReference type="OrthoDB" id="408631at2759"/>
<dbReference type="InterPro" id="IPR019819">
    <property type="entry name" value="Carboxylesterase_B_CS"/>
</dbReference>
<proteinExistence type="inferred from homology"/>
<protein>
    <recommendedName>
        <fullName evidence="3">Carboxylic ester hydrolase</fullName>
        <ecNumber evidence="3">3.1.1.-</ecNumber>
    </recommendedName>
</protein>
<dbReference type="GO" id="GO:0016787">
    <property type="term" value="F:hydrolase activity"/>
    <property type="evidence" value="ECO:0007669"/>
    <property type="project" value="UniProtKB-KW"/>
</dbReference>
<dbReference type="AlphaFoldDB" id="A0A0F4G977"/>
<gene>
    <name evidence="5" type="ORF">TI39_contig4233g00001</name>
</gene>
<dbReference type="ESTHER" id="9pezi-a0a0f4g977">
    <property type="family name" value="Fungal_carboxylesterase_lipase"/>
</dbReference>
<dbReference type="Pfam" id="PF00135">
    <property type="entry name" value="COesterase"/>
    <property type="match status" value="1"/>
</dbReference>
<evidence type="ECO:0000256" key="2">
    <source>
        <dbReference type="ARBA" id="ARBA00022801"/>
    </source>
</evidence>
<dbReference type="PROSITE" id="PS00941">
    <property type="entry name" value="CARBOXYLESTERASE_B_2"/>
    <property type="match status" value="1"/>
</dbReference>
<evidence type="ECO:0000313" key="6">
    <source>
        <dbReference type="Proteomes" id="UP000033647"/>
    </source>
</evidence>
<evidence type="ECO:0000256" key="1">
    <source>
        <dbReference type="ARBA" id="ARBA00005964"/>
    </source>
</evidence>
<comment type="caution">
    <text evidence="5">The sequence shown here is derived from an EMBL/GenBank/DDBJ whole genome shotgun (WGS) entry which is preliminary data.</text>
</comment>
<dbReference type="PROSITE" id="PS00122">
    <property type="entry name" value="CARBOXYLESTERASE_B_1"/>
    <property type="match status" value="1"/>
</dbReference>
<name>A0A0F4G977_9PEZI</name>
<feature type="domain" description="Carboxylesterase type B" evidence="4">
    <location>
        <begin position="39"/>
        <end position="529"/>
    </location>
</feature>
<reference evidence="5 6" key="1">
    <citation type="submission" date="2015-03" db="EMBL/GenBank/DDBJ databases">
        <title>RNA-seq based gene annotation and comparative genomics of four Zymoseptoria species reveal species-specific pathogenicity related genes and transposable element activity.</title>
        <authorList>
            <person name="Grandaubert J."/>
            <person name="Bhattacharyya A."/>
            <person name="Stukenbrock E.H."/>
        </authorList>
    </citation>
    <scope>NUCLEOTIDE SEQUENCE [LARGE SCALE GENOMIC DNA]</scope>
    <source>
        <strain evidence="5 6">Zb18110</strain>
    </source>
</reference>
<dbReference type="STRING" id="1047168.A0A0F4G977"/>
<keyword evidence="2 3" id="KW-0378">Hydrolase</keyword>
<dbReference type="Proteomes" id="UP000033647">
    <property type="component" value="Unassembled WGS sequence"/>
</dbReference>
<dbReference type="InterPro" id="IPR050309">
    <property type="entry name" value="Type-B_Carboxylest/Lipase"/>
</dbReference>
<dbReference type="InterPro" id="IPR019826">
    <property type="entry name" value="Carboxylesterase_B_AS"/>
</dbReference>
<comment type="similarity">
    <text evidence="1 3">Belongs to the type-B carboxylesterase/lipase family.</text>
</comment>
<organism evidence="5 6">
    <name type="scientific">Zymoseptoria brevis</name>
    <dbReference type="NCBI Taxonomy" id="1047168"/>
    <lineage>
        <taxon>Eukaryota</taxon>
        <taxon>Fungi</taxon>
        <taxon>Dikarya</taxon>
        <taxon>Ascomycota</taxon>
        <taxon>Pezizomycotina</taxon>
        <taxon>Dothideomycetes</taxon>
        <taxon>Dothideomycetidae</taxon>
        <taxon>Mycosphaerellales</taxon>
        <taxon>Mycosphaerellaceae</taxon>
        <taxon>Zymoseptoria</taxon>
    </lineage>
</organism>
<dbReference type="Gene3D" id="3.40.50.1820">
    <property type="entry name" value="alpha/beta hydrolase"/>
    <property type="match status" value="1"/>
</dbReference>
<dbReference type="EC" id="3.1.1.-" evidence="3"/>